<evidence type="ECO:0000313" key="12">
    <source>
        <dbReference type="Proteomes" id="UP000269721"/>
    </source>
</evidence>
<keyword evidence="12" id="KW-1185">Reference proteome</keyword>
<reference evidence="12" key="1">
    <citation type="journal article" date="2018" name="Nat. Microbiol.">
        <title>Leveraging single-cell genomics to expand the fungal tree of life.</title>
        <authorList>
            <person name="Ahrendt S.R."/>
            <person name="Quandt C.A."/>
            <person name="Ciobanu D."/>
            <person name="Clum A."/>
            <person name="Salamov A."/>
            <person name="Andreopoulos B."/>
            <person name="Cheng J.F."/>
            <person name="Woyke T."/>
            <person name="Pelin A."/>
            <person name="Henrissat B."/>
            <person name="Reynolds N.K."/>
            <person name="Benny G.L."/>
            <person name="Smith M.E."/>
            <person name="James T.Y."/>
            <person name="Grigoriev I.V."/>
        </authorList>
    </citation>
    <scope>NUCLEOTIDE SEQUENCE [LARGE SCALE GENOMIC DNA]</scope>
</reference>
<name>A0A4P9WIW1_9FUNG</name>
<evidence type="ECO:0000256" key="3">
    <source>
        <dbReference type="ARBA" id="ARBA00008743"/>
    </source>
</evidence>
<proteinExistence type="inferred from homology"/>
<keyword evidence="7 8" id="KW-0472">Membrane</keyword>
<comment type="subunit">
    <text evidence="8">Component of the oligosaccharyltransferase (OST) complex.</text>
</comment>
<protein>
    <recommendedName>
        <fullName evidence="8">Dolichyl-diphosphooligosaccharide--protein glycosyltransferase subunit WBP1</fullName>
        <shortName evidence="8">Oligosaccharyl transferase subunit WBP1</shortName>
    </recommendedName>
</protein>
<keyword evidence="11" id="KW-0808">Transferase</keyword>
<dbReference type="EMBL" id="KZ994821">
    <property type="protein sequence ID" value="RKO91975.1"/>
    <property type="molecule type" value="Genomic_DNA"/>
</dbReference>
<evidence type="ECO:0000256" key="4">
    <source>
        <dbReference type="ARBA" id="ARBA00022692"/>
    </source>
</evidence>
<evidence type="ECO:0000256" key="7">
    <source>
        <dbReference type="ARBA" id="ARBA00023136"/>
    </source>
</evidence>
<dbReference type="InterPro" id="IPR055459">
    <property type="entry name" value="OST48_MD"/>
</dbReference>
<dbReference type="Proteomes" id="UP000269721">
    <property type="component" value="Unassembled WGS sequence"/>
</dbReference>
<dbReference type="GO" id="GO:0016740">
    <property type="term" value="F:transferase activity"/>
    <property type="evidence" value="ECO:0007669"/>
    <property type="project" value="UniProtKB-KW"/>
</dbReference>
<comment type="pathway">
    <text evidence="2 8">Protein modification; protein glycosylation.</text>
</comment>
<feature type="domain" description="OST48 N-terminal" evidence="9">
    <location>
        <begin position="14"/>
        <end position="249"/>
    </location>
</feature>
<dbReference type="InterPro" id="IPR005013">
    <property type="entry name" value="DDOST_48_kDa_subunit"/>
</dbReference>
<dbReference type="PANTHER" id="PTHR10830">
    <property type="entry name" value="DOLICHYL-DIPHOSPHOOLIGOSACCHARIDE--PROTEIN GLYCOSYLTRANSFERASE 48 KDA SUBUNIT"/>
    <property type="match status" value="1"/>
</dbReference>
<dbReference type="PANTHER" id="PTHR10830:SF0">
    <property type="entry name" value="DOLICHYL-DIPHOSPHOOLIGOSACCHARIDE--PROTEIN GLYCOSYLTRANSFERASE 48 KDA SUBUNIT"/>
    <property type="match status" value="1"/>
</dbReference>
<gene>
    <name evidence="11" type="ORF">BDK51DRAFT_14273</name>
</gene>
<comment type="function">
    <text evidence="8">Subunit of the oligosaccharyl transferase (OST) complex that catalyzes the initial transfer of a defined glycan (Glc(3)Man(9)GlcNAc(2) in eukaryotes) from the lipid carrier dolichol-pyrophosphate to an asparagine residue within an Asn-X-Ser/Thr consensus motif in nascent polypeptide chains, the first step in protein N-glycosylation. N-glycosylation occurs cotranslationally and the complex associates with the Sec61 complex at the channel-forming translocon complex that mediates protein translocation across the endoplasmic reticulum (ER).</text>
</comment>
<feature type="domain" description="OST48 middle" evidence="10">
    <location>
        <begin position="263"/>
        <end position="406"/>
    </location>
</feature>
<evidence type="ECO:0000256" key="1">
    <source>
        <dbReference type="ARBA" id="ARBA00004479"/>
    </source>
</evidence>
<dbReference type="OrthoDB" id="29105at2759"/>
<organism evidence="11 12">
    <name type="scientific">Blyttiomyces helicus</name>
    <dbReference type="NCBI Taxonomy" id="388810"/>
    <lineage>
        <taxon>Eukaryota</taxon>
        <taxon>Fungi</taxon>
        <taxon>Fungi incertae sedis</taxon>
        <taxon>Chytridiomycota</taxon>
        <taxon>Chytridiomycota incertae sedis</taxon>
        <taxon>Chytridiomycetes</taxon>
        <taxon>Chytridiomycetes incertae sedis</taxon>
        <taxon>Blyttiomyces</taxon>
    </lineage>
</organism>
<evidence type="ECO:0000256" key="6">
    <source>
        <dbReference type="ARBA" id="ARBA00022989"/>
    </source>
</evidence>
<dbReference type="GO" id="GO:0018279">
    <property type="term" value="P:protein N-linked glycosylation via asparagine"/>
    <property type="evidence" value="ECO:0007669"/>
    <property type="project" value="UniProtKB-UniRule"/>
</dbReference>
<comment type="similarity">
    <text evidence="3 8">Belongs to the DDOST 48 kDa subunit family.</text>
</comment>
<sequence length="408" mass="45118">LVSPALAKPVAGARTLILLDNAEDQAVYSRFFKSLADRGHEITFQLPKDGSPQLITYEELSYDHLVVLAPKIEAFGGELGVGAVIEFINSGGNVLLAGSSSISEAIRDLSIEFSVDFDEQGTAVTDHASHVGDDHNLVIARSRPAPLHPASPSASAGPVLFRGVGHRLTGKNPLVQPILVGEPSSYSFETRESVRLEGSPLLGSGIALVSALQARNNARVVFSGSADLFSDAGAKSGNEEFATALSEWAFQERGVLRIVKHKHHRLNEVDQHGIYRIKDEMVYYIEISEWRSGAWHAYRATDIQFEAIMLDPYIRATFKPHPVSKSATAAPYEATFKLPDTYGVFTFKVDYKRHGYSWLLESETVQVRPFRHNQYPRFLSAAYPYYANAISMMVAFFVFSAVFLYNRE</sequence>
<evidence type="ECO:0000256" key="5">
    <source>
        <dbReference type="ARBA" id="ARBA00022824"/>
    </source>
</evidence>
<evidence type="ECO:0000259" key="10">
    <source>
        <dbReference type="Pfam" id="PF23358"/>
    </source>
</evidence>
<dbReference type="Pfam" id="PF03345">
    <property type="entry name" value="OST48_N"/>
    <property type="match status" value="1"/>
</dbReference>
<evidence type="ECO:0000259" key="9">
    <source>
        <dbReference type="Pfam" id="PF03345"/>
    </source>
</evidence>
<evidence type="ECO:0000313" key="11">
    <source>
        <dbReference type="EMBL" id="RKO91975.1"/>
    </source>
</evidence>
<keyword evidence="4 8" id="KW-0812">Transmembrane</keyword>
<keyword evidence="6 8" id="KW-1133">Transmembrane helix</keyword>
<dbReference type="InterPro" id="IPR055457">
    <property type="entry name" value="OST48_N"/>
</dbReference>
<comment type="subcellular location">
    <subcellularLocation>
        <location evidence="8">Endoplasmic reticulum membrane</location>
        <topology evidence="8">Single-pass type I membrane protein</topology>
    </subcellularLocation>
    <subcellularLocation>
        <location evidence="1">Membrane</location>
        <topology evidence="1">Single-pass type I membrane protein</topology>
    </subcellularLocation>
</comment>
<evidence type="ECO:0000256" key="8">
    <source>
        <dbReference type="RuleBase" id="RU361142"/>
    </source>
</evidence>
<keyword evidence="5 8" id="KW-0256">Endoplasmic reticulum</keyword>
<feature type="non-terminal residue" evidence="11">
    <location>
        <position position="1"/>
    </location>
</feature>
<dbReference type="GO" id="GO:0008250">
    <property type="term" value="C:oligosaccharyltransferase complex"/>
    <property type="evidence" value="ECO:0007669"/>
    <property type="project" value="TreeGrafter"/>
</dbReference>
<feature type="non-terminal residue" evidence="11">
    <location>
        <position position="408"/>
    </location>
</feature>
<accession>A0A4P9WIW1</accession>
<evidence type="ECO:0000256" key="2">
    <source>
        <dbReference type="ARBA" id="ARBA00004922"/>
    </source>
</evidence>
<feature type="transmembrane region" description="Helical" evidence="8">
    <location>
        <begin position="385"/>
        <end position="405"/>
    </location>
</feature>
<dbReference type="UniPathway" id="UPA00378"/>
<dbReference type="AlphaFoldDB" id="A0A4P9WIW1"/>
<dbReference type="Pfam" id="PF23358">
    <property type="entry name" value="OST48_MD"/>
    <property type="match status" value="1"/>
</dbReference>